<proteinExistence type="predicted"/>
<comment type="caution">
    <text evidence="2">The sequence shown here is derived from an EMBL/GenBank/DDBJ whole genome shotgun (WGS) entry which is preliminary data.</text>
</comment>
<dbReference type="Proteomes" id="UP000285972">
    <property type="component" value="Unassembled WGS sequence"/>
</dbReference>
<dbReference type="GeneID" id="70905926"/>
<dbReference type="RefSeq" id="WP_095833645.1">
    <property type="nucleotide sequence ID" value="NZ_CP014137.1"/>
</dbReference>
<evidence type="ECO:0000256" key="1">
    <source>
        <dbReference type="SAM" id="SignalP"/>
    </source>
</evidence>
<evidence type="ECO:0000313" key="3">
    <source>
        <dbReference type="Proteomes" id="UP000285972"/>
    </source>
</evidence>
<name>A0AAE8EKD8_9GAMM</name>
<sequence length="252" mass="28473">MKLINWLILFAIAPLSACAPKRDFTLSPLANTQWVDIEVVAPPNTTAFPLNALYRSSVCLHERRQADMSKVKSRGYNPVHMALQPDAAGRVYRQRVAVDGGGPCEWKLSMITLGIKYSRTDHLVKNAEVGPGSGLKVAFDSEASNNGYYEPVRNELAYSAVYYPFLIEHYLGESKRELWIYGEQDFRQYLMKINEGRVGKIIFLPKLDEKKIVTWQGVKKMNAGEKSKITYPDGSVAFGKTDPDYNKLKNMK</sequence>
<keyword evidence="1" id="KW-0732">Signal</keyword>
<feature type="chain" id="PRO_5042022782" description="Lipoprotein" evidence="1">
    <location>
        <begin position="18"/>
        <end position="252"/>
    </location>
</feature>
<dbReference type="EMBL" id="MJLX01000114">
    <property type="protein sequence ID" value="RLM16051.1"/>
    <property type="molecule type" value="Genomic_DNA"/>
</dbReference>
<organism evidence="2 3">
    <name type="scientific">Brenneria goodwinii</name>
    <dbReference type="NCBI Taxonomy" id="1109412"/>
    <lineage>
        <taxon>Bacteria</taxon>
        <taxon>Pseudomonadati</taxon>
        <taxon>Pseudomonadota</taxon>
        <taxon>Gammaproteobacteria</taxon>
        <taxon>Enterobacterales</taxon>
        <taxon>Pectobacteriaceae</taxon>
        <taxon>Brenneria</taxon>
    </lineage>
</organism>
<accession>A0AAE8EKD8</accession>
<dbReference type="KEGG" id="bgj:AWC36_03935"/>
<dbReference type="AlphaFoldDB" id="A0AAE8EKD8"/>
<gene>
    <name evidence="2" type="ORF">BIY26_22545</name>
</gene>
<evidence type="ECO:0008006" key="4">
    <source>
        <dbReference type="Google" id="ProtNLM"/>
    </source>
</evidence>
<protein>
    <recommendedName>
        <fullName evidence="4">Lipoprotein</fullName>
    </recommendedName>
</protein>
<reference evidence="2 3" key="1">
    <citation type="submission" date="2016-09" db="EMBL/GenBank/DDBJ databases">
        <authorList>
            <person name="Doonan J."/>
            <person name="Pachebat J.A."/>
            <person name="Golyshin P.N."/>
            <person name="Denman S."/>
            <person name="Mcdonald J.E."/>
        </authorList>
    </citation>
    <scope>NUCLEOTIDE SEQUENCE [LARGE SCALE GENOMIC DNA]</scope>
    <source>
        <strain evidence="2 3">FRB141</strain>
    </source>
</reference>
<feature type="signal peptide" evidence="1">
    <location>
        <begin position="1"/>
        <end position="17"/>
    </location>
</feature>
<evidence type="ECO:0000313" key="2">
    <source>
        <dbReference type="EMBL" id="RLM16051.1"/>
    </source>
</evidence>